<dbReference type="GO" id="GO:0004424">
    <property type="term" value="F:imidazoleglycerol-phosphate dehydratase activity"/>
    <property type="evidence" value="ECO:0007669"/>
    <property type="project" value="UniProtKB-UniRule"/>
</dbReference>
<dbReference type="SUPFAM" id="SSF54211">
    <property type="entry name" value="Ribosomal protein S5 domain 2-like"/>
    <property type="match status" value="2"/>
</dbReference>
<keyword evidence="6" id="KW-0963">Cytoplasm</keyword>
<gene>
    <name evidence="7" type="primary">hisBd</name>
    <name evidence="6" type="synonym">hisB</name>
    <name evidence="7" type="ORF">V6M85_12175</name>
</gene>
<proteinExistence type="inferred from homology"/>
<name>A0AAX4KZH2_9CREN</name>
<reference evidence="7 8" key="1">
    <citation type="submission" date="2024-02" db="EMBL/GenBank/DDBJ databases">
        <title>STSV induces naive adaptation in Sulfolobus.</title>
        <authorList>
            <person name="Xiang X."/>
            <person name="Song M."/>
        </authorList>
    </citation>
    <scope>NUCLEOTIDE SEQUENCE [LARGE SCALE GENOMIC DNA]</scope>
    <source>
        <strain evidence="7 8">RT2</strain>
    </source>
</reference>
<evidence type="ECO:0000313" key="7">
    <source>
        <dbReference type="EMBL" id="WWQ60189.1"/>
    </source>
</evidence>
<dbReference type="NCBIfam" id="NF010121">
    <property type="entry name" value="PRK13598.1"/>
    <property type="match status" value="1"/>
</dbReference>
<dbReference type="CDD" id="cd07914">
    <property type="entry name" value="IGPD"/>
    <property type="match status" value="1"/>
</dbReference>
<evidence type="ECO:0000313" key="8">
    <source>
        <dbReference type="Proteomes" id="UP001432202"/>
    </source>
</evidence>
<evidence type="ECO:0000256" key="5">
    <source>
        <dbReference type="ARBA" id="ARBA00023239"/>
    </source>
</evidence>
<comment type="catalytic activity">
    <reaction evidence="6">
        <text>D-erythro-1-(imidazol-4-yl)glycerol 3-phosphate = 3-(imidazol-4-yl)-2-oxopropyl phosphate + H2O</text>
        <dbReference type="Rhea" id="RHEA:11040"/>
        <dbReference type="ChEBI" id="CHEBI:15377"/>
        <dbReference type="ChEBI" id="CHEBI:57766"/>
        <dbReference type="ChEBI" id="CHEBI:58278"/>
        <dbReference type="EC" id="4.2.1.19"/>
    </reaction>
</comment>
<dbReference type="GO" id="GO:0005737">
    <property type="term" value="C:cytoplasm"/>
    <property type="evidence" value="ECO:0007669"/>
    <property type="project" value="UniProtKB-SubCell"/>
</dbReference>
<dbReference type="InterPro" id="IPR020565">
    <property type="entry name" value="ImidazoleglycerP_deHydtase_CS"/>
</dbReference>
<keyword evidence="3 6" id="KW-0028">Amino-acid biosynthesis</keyword>
<dbReference type="NCBIfam" id="NF002111">
    <property type="entry name" value="PRK00951.2-1"/>
    <property type="match status" value="1"/>
</dbReference>
<evidence type="ECO:0000256" key="6">
    <source>
        <dbReference type="HAMAP-Rule" id="MF_00076"/>
    </source>
</evidence>
<comment type="similarity">
    <text evidence="6">Belongs to the imidazoleglycerol-phosphate dehydratase family.</text>
</comment>
<dbReference type="InterPro" id="IPR020568">
    <property type="entry name" value="Ribosomal_Su5_D2-typ_SF"/>
</dbReference>
<organism evidence="7 8">
    <name type="scientific">Sulfolobus tengchongensis</name>
    <dbReference type="NCBI Taxonomy" id="207809"/>
    <lineage>
        <taxon>Archaea</taxon>
        <taxon>Thermoproteota</taxon>
        <taxon>Thermoprotei</taxon>
        <taxon>Sulfolobales</taxon>
        <taxon>Sulfolobaceae</taxon>
        <taxon>Sulfolobus</taxon>
    </lineage>
</organism>
<evidence type="ECO:0000256" key="1">
    <source>
        <dbReference type="ARBA" id="ARBA00005047"/>
    </source>
</evidence>
<evidence type="ECO:0000256" key="3">
    <source>
        <dbReference type="ARBA" id="ARBA00022605"/>
    </source>
</evidence>
<comment type="pathway">
    <text evidence="1 6">Amino-acid biosynthesis; L-histidine biosynthesis; L-histidine from 5-phospho-alpha-D-ribose 1-diphosphate: step 6/9.</text>
</comment>
<dbReference type="Proteomes" id="UP001432202">
    <property type="component" value="Chromosome"/>
</dbReference>
<evidence type="ECO:0000256" key="4">
    <source>
        <dbReference type="ARBA" id="ARBA00023102"/>
    </source>
</evidence>
<sequence>MNRTSNMIRETKETRIEVFLDIDRKGEVKVSTPIPFFNHMLTTLLSYMNVTATIAATDKLPYDDHHVIEDVGITLGLAIKEALGDKRGIKRFSHQIIPMDDALILVAIDISGRGMAFVNLNLKRSNIGGMATENVSHFFQSFAYNSGITLHVNQLNGYNTHHIIEASFKALGLALYDATRIIDNEIRSTKGVI</sequence>
<dbReference type="InterPro" id="IPR000807">
    <property type="entry name" value="ImidazoleglycerolP_deHydtase"/>
</dbReference>
<dbReference type="HAMAP" id="MF_00076">
    <property type="entry name" value="HisB"/>
    <property type="match status" value="1"/>
</dbReference>
<protein>
    <recommendedName>
        <fullName evidence="2 6">Imidazoleglycerol-phosphate dehydratase</fullName>
        <shortName evidence="6">IGPD</shortName>
        <ecNumber evidence="6">4.2.1.19</ecNumber>
    </recommendedName>
</protein>
<dbReference type="FunFam" id="3.30.230.40:FF:000003">
    <property type="entry name" value="Imidazoleglycerol-phosphate dehydratase HisB"/>
    <property type="match status" value="1"/>
</dbReference>
<keyword evidence="5 6" id="KW-0456">Lyase</keyword>
<dbReference type="Gene3D" id="3.30.230.40">
    <property type="entry name" value="Imidazole glycerol phosphate dehydratase, domain 1"/>
    <property type="match status" value="2"/>
</dbReference>
<dbReference type="PROSITE" id="PS00954">
    <property type="entry name" value="IGP_DEHYDRATASE_1"/>
    <property type="match status" value="1"/>
</dbReference>
<evidence type="ECO:0000256" key="2">
    <source>
        <dbReference type="ARBA" id="ARBA00016664"/>
    </source>
</evidence>
<dbReference type="InterPro" id="IPR038494">
    <property type="entry name" value="IGPD_sf"/>
</dbReference>
<dbReference type="EC" id="4.2.1.19" evidence="6"/>
<comment type="subcellular location">
    <subcellularLocation>
        <location evidence="6">Cytoplasm</location>
    </subcellularLocation>
</comment>
<dbReference type="AlphaFoldDB" id="A0AAX4KZH2"/>
<accession>A0AAX4KZH2</accession>
<dbReference type="Pfam" id="PF00475">
    <property type="entry name" value="IGPD"/>
    <property type="match status" value="1"/>
</dbReference>
<dbReference type="EMBL" id="CP146016">
    <property type="protein sequence ID" value="WWQ60189.1"/>
    <property type="molecule type" value="Genomic_DNA"/>
</dbReference>
<dbReference type="GO" id="GO:0000105">
    <property type="term" value="P:L-histidine biosynthetic process"/>
    <property type="evidence" value="ECO:0007669"/>
    <property type="project" value="UniProtKB-UniRule"/>
</dbReference>
<dbReference type="NCBIfam" id="NF002114">
    <property type="entry name" value="PRK00951.2-4"/>
    <property type="match status" value="1"/>
</dbReference>
<dbReference type="PANTHER" id="PTHR23133">
    <property type="entry name" value="IMIDAZOLEGLYCEROL-PHOSPHATE DEHYDRATASE HIS7"/>
    <property type="match status" value="1"/>
</dbReference>
<dbReference type="PROSITE" id="PS00955">
    <property type="entry name" value="IGP_DEHYDRATASE_2"/>
    <property type="match status" value="1"/>
</dbReference>
<dbReference type="PANTHER" id="PTHR23133:SF2">
    <property type="entry name" value="IMIDAZOLEGLYCEROL-PHOSPHATE DEHYDRATASE"/>
    <property type="match status" value="1"/>
</dbReference>
<dbReference type="FunFam" id="3.30.230.40:FF:000001">
    <property type="entry name" value="Imidazoleglycerol-phosphate dehydratase HisB"/>
    <property type="match status" value="1"/>
</dbReference>
<keyword evidence="8" id="KW-1185">Reference proteome</keyword>
<keyword evidence="4 6" id="KW-0368">Histidine biosynthesis</keyword>